<evidence type="ECO:0000313" key="1">
    <source>
        <dbReference type="EMBL" id="ETW28690.1"/>
    </source>
</evidence>
<protein>
    <submittedName>
        <fullName evidence="1">Uncharacterized protein</fullName>
    </submittedName>
</protein>
<reference evidence="1 2" key="1">
    <citation type="submission" date="2013-02" db="EMBL/GenBank/DDBJ databases">
        <title>The Genome Annotation of Plasmodium falciparum FCH/4.</title>
        <authorList>
            <consortium name="The Broad Institute Genome Sequencing Platform"/>
            <consortium name="The Broad Institute Genome Sequencing Center for Infectious Disease"/>
            <person name="Neafsey D."/>
            <person name="Hoffman S."/>
            <person name="Volkman S."/>
            <person name="Rosenthal P."/>
            <person name="Walker B."/>
            <person name="Young S.K."/>
            <person name="Zeng Q."/>
            <person name="Gargeya S."/>
            <person name="Fitzgerald M."/>
            <person name="Haas B."/>
            <person name="Abouelleil A."/>
            <person name="Allen A.W."/>
            <person name="Alvarado L."/>
            <person name="Arachchi H.M."/>
            <person name="Berlin A.M."/>
            <person name="Chapman S.B."/>
            <person name="Gainer-Dewar J."/>
            <person name="Goldberg J."/>
            <person name="Griggs A."/>
            <person name="Gujja S."/>
            <person name="Hansen M."/>
            <person name="Howarth C."/>
            <person name="Imamovic A."/>
            <person name="Ireland A."/>
            <person name="Larimer J."/>
            <person name="McCowan C."/>
            <person name="Murphy C."/>
            <person name="Pearson M."/>
            <person name="Poon T.W."/>
            <person name="Priest M."/>
            <person name="Roberts A."/>
            <person name="Saif S."/>
            <person name="Shea T."/>
            <person name="Sisk P."/>
            <person name="Sykes S."/>
            <person name="Wortman J."/>
            <person name="Nusbaum C."/>
            <person name="Birren B."/>
        </authorList>
    </citation>
    <scope>NUCLEOTIDE SEQUENCE [LARGE SCALE GENOMIC DNA]</scope>
    <source>
        <strain evidence="1 2">FCH/4</strain>
    </source>
</reference>
<sequence length="44" mass="5401">MAFNANKFPRVVCPFRHKHDIMKWHTTRMFNKKNILPTFILKKN</sequence>
<organism evidence="1 2">
    <name type="scientific">Plasmodium falciparum FCH/4</name>
    <dbReference type="NCBI Taxonomy" id="1036724"/>
    <lineage>
        <taxon>Eukaryota</taxon>
        <taxon>Sar</taxon>
        <taxon>Alveolata</taxon>
        <taxon>Apicomplexa</taxon>
        <taxon>Aconoidasida</taxon>
        <taxon>Haemosporida</taxon>
        <taxon>Plasmodiidae</taxon>
        <taxon>Plasmodium</taxon>
        <taxon>Plasmodium (Laverania)</taxon>
    </lineage>
</organism>
<proteinExistence type="predicted"/>
<gene>
    <name evidence="1" type="ORF">PFFCH_03819</name>
</gene>
<dbReference type="EMBL" id="KI928022">
    <property type="protein sequence ID" value="ETW28690.1"/>
    <property type="molecule type" value="Genomic_DNA"/>
</dbReference>
<evidence type="ECO:0000313" key="2">
    <source>
        <dbReference type="Proteomes" id="UP000030656"/>
    </source>
</evidence>
<dbReference type="AlphaFoldDB" id="A0A024VKF5"/>
<dbReference type="Proteomes" id="UP000030656">
    <property type="component" value="Unassembled WGS sequence"/>
</dbReference>
<name>A0A024VKF5_PLAFA</name>
<accession>A0A024VKF5</accession>
<reference evidence="1 2" key="2">
    <citation type="submission" date="2013-02" db="EMBL/GenBank/DDBJ databases">
        <title>The Genome Sequence of Plasmodium falciparum FCH/4.</title>
        <authorList>
            <consortium name="The Broad Institute Genome Sequencing Platform"/>
            <consortium name="The Broad Institute Genome Sequencing Center for Infectious Disease"/>
            <person name="Neafsey D."/>
            <person name="Cheeseman I."/>
            <person name="Volkman S."/>
            <person name="Adams J."/>
            <person name="Walker B."/>
            <person name="Young S.K."/>
            <person name="Zeng Q."/>
            <person name="Gargeya S."/>
            <person name="Fitzgerald M."/>
            <person name="Haas B."/>
            <person name="Abouelleil A."/>
            <person name="Alvarado L."/>
            <person name="Arachchi H.M."/>
            <person name="Berlin A.M."/>
            <person name="Chapman S.B."/>
            <person name="Dewar J."/>
            <person name="Goldberg J."/>
            <person name="Griggs A."/>
            <person name="Gujja S."/>
            <person name="Hansen M."/>
            <person name="Howarth C."/>
            <person name="Imamovic A."/>
            <person name="Larimer J."/>
            <person name="McCowan C."/>
            <person name="Murphy C."/>
            <person name="Neiman D."/>
            <person name="Pearson M."/>
            <person name="Priest M."/>
            <person name="Roberts A."/>
            <person name="Saif S."/>
            <person name="Shea T."/>
            <person name="Sisk P."/>
            <person name="Sykes S."/>
            <person name="Wortman J."/>
            <person name="Nusbaum C."/>
            <person name="Birren B."/>
        </authorList>
    </citation>
    <scope>NUCLEOTIDE SEQUENCE [LARGE SCALE GENOMIC DNA]</scope>
    <source>
        <strain evidence="1 2">FCH/4</strain>
    </source>
</reference>